<dbReference type="InterPro" id="IPR000073">
    <property type="entry name" value="AB_hydrolase_1"/>
</dbReference>
<keyword evidence="2" id="KW-0378">Hydrolase</keyword>
<evidence type="ECO:0000313" key="2">
    <source>
        <dbReference type="EMBL" id="QNO13823.1"/>
    </source>
</evidence>
<dbReference type="InterPro" id="IPR029058">
    <property type="entry name" value="AB_hydrolase_fold"/>
</dbReference>
<feature type="domain" description="AB hydrolase-1" evidence="1">
    <location>
        <begin position="24"/>
        <end position="255"/>
    </location>
</feature>
<evidence type="ECO:0000259" key="1">
    <source>
        <dbReference type="Pfam" id="PF00561"/>
    </source>
</evidence>
<dbReference type="SUPFAM" id="SSF53474">
    <property type="entry name" value="alpha/beta-Hydrolases"/>
    <property type="match status" value="1"/>
</dbReference>
<organism evidence="2 3">
    <name type="scientific">Alkalicella caledoniensis</name>
    <dbReference type="NCBI Taxonomy" id="2731377"/>
    <lineage>
        <taxon>Bacteria</taxon>
        <taxon>Bacillati</taxon>
        <taxon>Bacillota</taxon>
        <taxon>Clostridia</taxon>
        <taxon>Eubacteriales</taxon>
        <taxon>Proteinivoracaceae</taxon>
        <taxon>Alkalicella</taxon>
    </lineage>
</organism>
<sequence length="271" mass="31138">MSYFKYGKINLYYEERGNLSSEKVVVFFNGVMASTNSWVNQISLFEKLDFRIVLHDFKGQLLSDKPSGPYTFSEHAEETKALLEHLKIDRAHFIGTSYGGEVALKFAMIYPEMVETIAVINSVTELDEVLKFFIKGWKALAEAKDPENFFYGMLPTIYHNTYIENNLDLIKNRANTFNHLPHDYFTGQIELYKTFEQDVTMTDSLHLITCPTMVICGEEDILKPKKFSKIIANNIKNSEYITIPDCGHVTIFEKPKELNSILAGFILKNLL</sequence>
<proteinExistence type="predicted"/>
<dbReference type="RefSeq" id="WP_213167488.1">
    <property type="nucleotide sequence ID" value="NZ_CP058559.1"/>
</dbReference>
<accession>A0A7G9W561</accession>
<dbReference type="AlphaFoldDB" id="A0A7G9W561"/>
<dbReference type="InterPro" id="IPR050266">
    <property type="entry name" value="AB_hydrolase_sf"/>
</dbReference>
<dbReference type="Proteomes" id="UP000516160">
    <property type="component" value="Chromosome"/>
</dbReference>
<keyword evidence="3" id="KW-1185">Reference proteome</keyword>
<dbReference type="EMBL" id="CP058559">
    <property type="protein sequence ID" value="QNO13823.1"/>
    <property type="molecule type" value="Genomic_DNA"/>
</dbReference>
<dbReference type="GO" id="GO:0016787">
    <property type="term" value="F:hydrolase activity"/>
    <property type="evidence" value="ECO:0007669"/>
    <property type="project" value="UniProtKB-KW"/>
</dbReference>
<evidence type="ECO:0000313" key="3">
    <source>
        <dbReference type="Proteomes" id="UP000516160"/>
    </source>
</evidence>
<dbReference type="PANTHER" id="PTHR43798">
    <property type="entry name" value="MONOACYLGLYCEROL LIPASE"/>
    <property type="match status" value="1"/>
</dbReference>
<dbReference type="KEGG" id="acae:HYG86_03115"/>
<dbReference type="PANTHER" id="PTHR43798:SF33">
    <property type="entry name" value="HYDROLASE, PUTATIVE (AFU_ORTHOLOGUE AFUA_2G14860)-RELATED"/>
    <property type="match status" value="1"/>
</dbReference>
<protein>
    <submittedName>
        <fullName evidence="2">Alpha/beta hydrolase</fullName>
    </submittedName>
</protein>
<dbReference type="PRINTS" id="PR00111">
    <property type="entry name" value="ABHYDROLASE"/>
</dbReference>
<gene>
    <name evidence="2" type="ORF">HYG86_03115</name>
</gene>
<dbReference type="Pfam" id="PF00561">
    <property type="entry name" value="Abhydrolase_1"/>
    <property type="match status" value="1"/>
</dbReference>
<name>A0A7G9W561_ALKCA</name>
<reference evidence="2 3" key="1">
    <citation type="submission" date="2020-07" db="EMBL/GenBank/DDBJ databases">
        <title>Alkalicella. sp. LB2 genome.</title>
        <authorList>
            <person name="Postec A."/>
            <person name="Quemeneur M."/>
        </authorList>
    </citation>
    <scope>NUCLEOTIDE SEQUENCE [LARGE SCALE GENOMIC DNA]</scope>
    <source>
        <strain evidence="2 3">LB2</strain>
    </source>
</reference>
<dbReference type="Gene3D" id="3.40.50.1820">
    <property type="entry name" value="alpha/beta hydrolase"/>
    <property type="match status" value="1"/>
</dbReference>
<dbReference type="GO" id="GO:0016020">
    <property type="term" value="C:membrane"/>
    <property type="evidence" value="ECO:0007669"/>
    <property type="project" value="TreeGrafter"/>
</dbReference>